<dbReference type="EMBL" id="CP002801">
    <property type="protein sequence ID" value="AEH11153.1"/>
    <property type="molecule type" value="Genomic_DNA"/>
</dbReference>
<proteinExistence type="predicted"/>
<dbReference type="SUPFAM" id="SSF53335">
    <property type="entry name" value="S-adenosyl-L-methionine-dependent methyltransferases"/>
    <property type="match status" value="1"/>
</dbReference>
<evidence type="ECO:0000313" key="3">
    <source>
        <dbReference type="EMBL" id="AEH11153.1"/>
    </source>
</evidence>
<keyword evidence="3" id="KW-0808">Transferase</keyword>
<protein>
    <submittedName>
        <fullName evidence="3">Methyltransferase type 11</fullName>
    </submittedName>
</protein>
<dbReference type="InterPro" id="IPR029063">
    <property type="entry name" value="SAM-dependent_MTases_sf"/>
</dbReference>
<dbReference type="Gene3D" id="3.40.50.150">
    <property type="entry name" value="Vaccinia Virus protein VP39"/>
    <property type="match status" value="1"/>
</dbReference>
<feature type="domain" description="Methyltransferase type 11" evidence="2">
    <location>
        <begin position="103"/>
        <end position="191"/>
    </location>
</feature>
<dbReference type="InterPro" id="IPR013216">
    <property type="entry name" value="Methyltransf_11"/>
</dbReference>
<feature type="compositionally biased region" description="Low complexity" evidence="1">
    <location>
        <begin position="26"/>
        <end position="47"/>
    </location>
</feature>
<accession>F8B604</accession>
<organism evidence="3 4">
    <name type="scientific">Candidatus Protofrankia datiscae</name>
    <dbReference type="NCBI Taxonomy" id="2716812"/>
    <lineage>
        <taxon>Bacteria</taxon>
        <taxon>Bacillati</taxon>
        <taxon>Actinomycetota</taxon>
        <taxon>Actinomycetes</taxon>
        <taxon>Frankiales</taxon>
        <taxon>Frankiaceae</taxon>
        <taxon>Protofrankia</taxon>
    </lineage>
</organism>
<dbReference type="STRING" id="656024.FsymDg_3876"/>
<dbReference type="CDD" id="cd02440">
    <property type="entry name" value="AdoMet_MTases"/>
    <property type="match status" value="1"/>
</dbReference>
<dbReference type="Proteomes" id="UP000001549">
    <property type="component" value="Chromosome"/>
</dbReference>
<dbReference type="Pfam" id="PF08241">
    <property type="entry name" value="Methyltransf_11"/>
    <property type="match status" value="1"/>
</dbReference>
<name>F8B604_9ACTN</name>
<dbReference type="KEGG" id="fsy:FsymDg_3876"/>
<evidence type="ECO:0000259" key="2">
    <source>
        <dbReference type="Pfam" id="PF08241"/>
    </source>
</evidence>
<dbReference type="RefSeq" id="WP_013875031.1">
    <property type="nucleotide sequence ID" value="NC_015656.1"/>
</dbReference>
<dbReference type="AlphaFoldDB" id="F8B604"/>
<evidence type="ECO:0000256" key="1">
    <source>
        <dbReference type="SAM" id="MobiDB-lite"/>
    </source>
</evidence>
<reference evidence="3 4" key="1">
    <citation type="submission" date="2011-05" db="EMBL/GenBank/DDBJ databases">
        <title>Complete sequence of chromosome of Frankia symbiont of Datisca glomerata.</title>
        <authorList>
            <consortium name="US DOE Joint Genome Institute"/>
            <person name="Lucas S."/>
            <person name="Han J."/>
            <person name="Lapidus A."/>
            <person name="Cheng J.-F."/>
            <person name="Goodwin L."/>
            <person name="Pitluck S."/>
            <person name="Peters L."/>
            <person name="Mikhailova N."/>
            <person name="Chertkov O."/>
            <person name="Teshima H."/>
            <person name="Han C."/>
            <person name="Tapia R."/>
            <person name="Land M."/>
            <person name="Hauser L."/>
            <person name="Kyrpides N."/>
            <person name="Ivanova N."/>
            <person name="Pagani I."/>
            <person name="Berry A."/>
            <person name="Pawlowski K."/>
            <person name="Persson T."/>
            <person name="Vanden Heuvel B."/>
            <person name="Benson D."/>
            <person name="Woyke T."/>
        </authorList>
    </citation>
    <scope>NUCLEOTIDE SEQUENCE [LARGE SCALE GENOMIC DNA]</scope>
    <source>
        <strain evidence="4">4085684</strain>
    </source>
</reference>
<dbReference type="PANTHER" id="PTHR43591">
    <property type="entry name" value="METHYLTRANSFERASE"/>
    <property type="match status" value="1"/>
</dbReference>
<feature type="region of interest" description="Disordered" evidence="1">
    <location>
        <begin position="1"/>
        <end position="55"/>
    </location>
</feature>
<gene>
    <name evidence="3" type="ordered locus">FsymDg_3876</name>
</gene>
<dbReference type="eggNOG" id="COG2226">
    <property type="taxonomic scope" value="Bacteria"/>
</dbReference>
<sequence>MAETVSAPRESPSIPDAHATAGGGTTETPETAPTAPARAPRSGATPTGSAPAPIASTSIGRSVRLFRAARREPVDPAGFYSLLAADSVHQLSHFTTLAGSLVLDVGGGPGYFRSAFQQAGAHYVWVEPDISELSAGGIVEPGRVLGSALDMPFATASVDICYSSNVLEHVPDPWRMCEEMVRVTRPGGVIFLSFTNWLSPWGGHETAPWHYLGGHRAARRYERRTGTPPKNRYGSSLFAVSVADALAWAHGHHGIDVVAAMPRYLPAWTRPILRVPGVREVVTWNLAMVFRRR</sequence>
<dbReference type="HOGENOM" id="CLU_073035_0_0_11"/>
<dbReference type="GO" id="GO:0008757">
    <property type="term" value="F:S-adenosylmethionine-dependent methyltransferase activity"/>
    <property type="evidence" value="ECO:0007669"/>
    <property type="project" value="InterPro"/>
</dbReference>
<evidence type="ECO:0000313" key="4">
    <source>
        <dbReference type="Proteomes" id="UP000001549"/>
    </source>
</evidence>
<keyword evidence="4" id="KW-1185">Reference proteome</keyword>
<keyword evidence="3" id="KW-0489">Methyltransferase</keyword>
<dbReference type="GO" id="GO:0032259">
    <property type="term" value="P:methylation"/>
    <property type="evidence" value="ECO:0007669"/>
    <property type="project" value="UniProtKB-KW"/>
</dbReference>